<accession>A0ABY9T3C7</accession>
<dbReference type="EMBL" id="CP134050">
    <property type="protein sequence ID" value="WNC12913.1"/>
    <property type="molecule type" value="Genomic_DNA"/>
</dbReference>
<reference evidence="1 2" key="1">
    <citation type="submission" date="2023-09" db="EMBL/GenBank/DDBJ databases">
        <title>Complete Genome and Methylome dissection of Bacillus brevis NEB573 original source of BbsI restriction endonuclease.</title>
        <authorList>
            <person name="Fomenkov A."/>
            <person name="Roberts R.D."/>
        </authorList>
    </citation>
    <scope>NUCLEOTIDE SEQUENCE [LARGE SCALE GENOMIC DNA]</scope>
    <source>
        <strain evidence="1 2">NEB573</strain>
    </source>
</reference>
<dbReference type="Proteomes" id="UP001256827">
    <property type="component" value="Chromosome"/>
</dbReference>
<sequence length="170" mass="19675">MIESFKYLAYHIRTCGEDSIRVISEEVDDYVDQLHTEYNDFLEKTKHIFPHSNDWAFLDKWKELSVEELKEKWVEENKIGYADEREKLTGVLQRVEIIQGKEGHPYFYGEVLCSSGQTAAVLGSARHLPPENKSYIIIGVRRNHPEHGEVLEVHKMIPESKSSTEGEQLG</sequence>
<proteinExistence type="predicted"/>
<organism evidence="1 2">
    <name type="scientific">Brevibacillus brevis</name>
    <name type="common">Bacillus brevis</name>
    <dbReference type="NCBI Taxonomy" id="1393"/>
    <lineage>
        <taxon>Bacteria</taxon>
        <taxon>Bacillati</taxon>
        <taxon>Bacillota</taxon>
        <taxon>Bacilli</taxon>
        <taxon>Bacillales</taxon>
        <taxon>Paenibacillaceae</taxon>
        <taxon>Brevibacillus</taxon>
    </lineage>
</organism>
<gene>
    <name evidence="1" type="ORF">RGB73_19585</name>
</gene>
<name>A0ABY9T3C7_BREBE</name>
<keyword evidence="2" id="KW-1185">Reference proteome</keyword>
<dbReference type="RefSeq" id="WP_310764428.1">
    <property type="nucleotide sequence ID" value="NZ_CP134050.1"/>
</dbReference>
<protein>
    <submittedName>
        <fullName evidence="1">Uncharacterized protein</fullName>
    </submittedName>
</protein>
<evidence type="ECO:0000313" key="2">
    <source>
        <dbReference type="Proteomes" id="UP001256827"/>
    </source>
</evidence>
<evidence type="ECO:0000313" key="1">
    <source>
        <dbReference type="EMBL" id="WNC12913.1"/>
    </source>
</evidence>